<protein>
    <submittedName>
        <fullName evidence="2">TIR domain-containing protein</fullName>
    </submittedName>
</protein>
<reference evidence="2" key="1">
    <citation type="submission" date="2016-11" db="UniProtKB">
        <authorList>
            <consortium name="WormBaseParasite"/>
        </authorList>
    </citation>
    <scope>IDENTIFICATION</scope>
</reference>
<name>A0A1I7Y0Q2_9BILA</name>
<proteinExistence type="predicted"/>
<accession>A0A1I7Y0Q2</accession>
<sequence length="185" mass="21085">MDSVPSIFIERVAGILSSKTLNVLREGEATLGQWVSAHPTYKRLELYIIMRDDFQPISDNHFNAFKKMIARQRRRMDYFFLGSKTEELMDDVAEILGVCGGLEKLCTFRNIAPIAPIVKKLISDGGVHEISMYHKSYPDWLVPTLAAQVQVGNLTEISLYVGIEDDELYESLIRMAVNHILQQEH</sequence>
<organism evidence="1 2">
    <name type="scientific">Steinernema glaseri</name>
    <dbReference type="NCBI Taxonomy" id="37863"/>
    <lineage>
        <taxon>Eukaryota</taxon>
        <taxon>Metazoa</taxon>
        <taxon>Ecdysozoa</taxon>
        <taxon>Nematoda</taxon>
        <taxon>Chromadorea</taxon>
        <taxon>Rhabditida</taxon>
        <taxon>Tylenchina</taxon>
        <taxon>Panagrolaimomorpha</taxon>
        <taxon>Strongyloidoidea</taxon>
        <taxon>Steinernematidae</taxon>
        <taxon>Steinernema</taxon>
    </lineage>
</organism>
<dbReference type="Proteomes" id="UP000095287">
    <property type="component" value="Unplaced"/>
</dbReference>
<keyword evidence="1" id="KW-1185">Reference proteome</keyword>
<dbReference type="AlphaFoldDB" id="A0A1I7Y0Q2"/>
<dbReference type="WBParaSite" id="L893_g11249.t1">
    <property type="protein sequence ID" value="L893_g11249.t1"/>
    <property type="gene ID" value="L893_g11249"/>
</dbReference>
<evidence type="ECO:0000313" key="2">
    <source>
        <dbReference type="WBParaSite" id="L893_g11249.t1"/>
    </source>
</evidence>
<evidence type="ECO:0000313" key="1">
    <source>
        <dbReference type="Proteomes" id="UP000095287"/>
    </source>
</evidence>